<dbReference type="Proteomes" id="UP001501455">
    <property type="component" value="Unassembled WGS sequence"/>
</dbReference>
<name>A0ABP6TZZ9_9ACTN</name>
<dbReference type="EMBL" id="BAAAXF010000057">
    <property type="protein sequence ID" value="GAA3500988.1"/>
    <property type="molecule type" value="Genomic_DNA"/>
</dbReference>
<evidence type="ECO:0000313" key="1">
    <source>
        <dbReference type="EMBL" id="GAA3500988.1"/>
    </source>
</evidence>
<sequence>MTRSPLAQRTVTPDRKLPAAQAAKFDPVGVTLTPEDVAPDMGDLATRVRNILDFQRGRLVQLPLGGNLFDVVITASGPAALEAVRSMDLVQRGTDVEGPVDACGPVIEDPERGCLIWLVPPGTSQRWEPHRFGVCLGRPHQIVLPAMKHSEPPGAYWLRPCRGDRLVPPIPLRELLSNHQPGPIPHEALPEVAVLGAAF</sequence>
<evidence type="ECO:0000313" key="2">
    <source>
        <dbReference type="Proteomes" id="UP001501455"/>
    </source>
</evidence>
<gene>
    <name evidence="1" type="ORF">GCM10019016_080950</name>
</gene>
<protein>
    <submittedName>
        <fullName evidence="1">Uncharacterized protein</fullName>
    </submittedName>
</protein>
<reference evidence="2" key="1">
    <citation type="journal article" date="2019" name="Int. J. Syst. Evol. Microbiol.">
        <title>The Global Catalogue of Microorganisms (GCM) 10K type strain sequencing project: providing services to taxonomists for standard genome sequencing and annotation.</title>
        <authorList>
            <consortium name="The Broad Institute Genomics Platform"/>
            <consortium name="The Broad Institute Genome Sequencing Center for Infectious Disease"/>
            <person name="Wu L."/>
            <person name="Ma J."/>
        </authorList>
    </citation>
    <scope>NUCLEOTIDE SEQUENCE [LARGE SCALE GENOMIC DNA]</scope>
    <source>
        <strain evidence="2">JCM 4816</strain>
    </source>
</reference>
<accession>A0ABP6TZZ9</accession>
<keyword evidence="2" id="KW-1185">Reference proteome</keyword>
<comment type="caution">
    <text evidence="1">The sequence shown here is derived from an EMBL/GenBank/DDBJ whole genome shotgun (WGS) entry which is preliminary data.</text>
</comment>
<organism evidence="1 2">
    <name type="scientific">Streptomyces prasinosporus</name>
    <dbReference type="NCBI Taxonomy" id="68256"/>
    <lineage>
        <taxon>Bacteria</taxon>
        <taxon>Bacillati</taxon>
        <taxon>Actinomycetota</taxon>
        <taxon>Actinomycetes</taxon>
        <taxon>Kitasatosporales</taxon>
        <taxon>Streptomycetaceae</taxon>
        <taxon>Streptomyces</taxon>
        <taxon>Streptomyces albogriseolus group</taxon>
    </lineage>
</organism>
<proteinExistence type="predicted"/>